<dbReference type="Pfam" id="PF08811">
    <property type="entry name" value="DUF1800"/>
    <property type="match status" value="1"/>
</dbReference>
<dbReference type="InterPro" id="IPR014917">
    <property type="entry name" value="DUF1800"/>
</dbReference>
<dbReference type="PROSITE" id="PS51257">
    <property type="entry name" value="PROKAR_LIPOPROTEIN"/>
    <property type="match status" value="1"/>
</dbReference>
<dbReference type="AlphaFoldDB" id="A0A1E7W8L1"/>
<feature type="signal peptide" evidence="1">
    <location>
        <begin position="1"/>
        <end position="24"/>
    </location>
</feature>
<comment type="caution">
    <text evidence="2">The sequence shown here is derived from an EMBL/GenBank/DDBJ whole genome shotgun (WGS) entry which is preliminary data.</text>
</comment>
<protein>
    <recommendedName>
        <fullName evidence="4">DUF1800 domain-containing protein</fullName>
    </recommendedName>
</protein>
<accession>A0A1E7W8L1</accession>
<proteinExistence type="predicted"/>
<dbReference type="RefSeq" id="WP_070251729.1">
    <property type="nucleotide sequence ID" value="NZ_LROM01000147.1"/>
</dbReference>
<name>A0A1E7W8L1_9BURK</name>
<evidence type="ECO:0000256" key="1">
    <source>
        <dbReference type="SAM" id="SignalP"/>
    </source>
</evidence>
<dbReference type="Proteomes" id="UP000175989">
    <property type="component" value="Unassembled WGS sequence"/>
</dbReference>
<evidence type="ECO:0000313" key="2">
    <source>
        <dbReference type="EMBL" id="OEZ92593.1"/>
    </source>
</evidence>
<keyword evidence="3" id="KW-1185">Reference proteome</keyword>
<gene>
    <name evidence="2" type="ORF">DUPY_48520</name>
</gene>
<keyword evidence="1" id="KW-0732">Signal</keyword>
<feature type="chain" id="PRO_5009206675" description="DUF1800 domain-containing protein" evidence="1">
    <location>
        <begin position="25"/>
        <end position="522"/>
    </location>
</feature>
<reference evidence="3" key="1">
    <citation type="journal article" date="2016" name="Front. Microbiol.">
        <title>Molecular Keys to the Janthinobacterium and Duganella spp. Interaction with the Plant Pathogen Fusarium graminearum.</title>
        <authorList>
            <person name="Haack F.S."/>
            <person name="Poehlein A."/>
            <person name="Kroger C."/>
            <person name="Voigt C.A."/>
            <person name="Piepenbring M."/>
            <person name="Bode H.B."/>
            <person name="Daniel R."/>
            <person name="Schafer W."/>
            <person name="Streit W.R."/>
        </authorList>
    </citation>
    <scope>NUCLEOTIDE SEQUENCE [LARGE SCALE GENOMIC DNA]</scope>
    <source>
        <strain evidence="3">T54</strain>
    </source>
</reference>
<dbReference type="EMBL" id="LROM01000147">
    <property type="protein sequence ID" value="OEZ92593.1"/>
    <property type="molecule type" value="Genomic_DNA"/>
</dbReference>
<dbReference type="PATRIC" id="fig|762836.4.peg.4993"/>
<dbReference type="OrthoDB" id="9772295at2"/>
<organism evidence="2 3">
    <name type="scientific">Duganella phyllosphaerae</name>
    <dbReference type="NCBI Taxonomy" id="762836"/>
    <lineage>
        <taxon>Bacteria</taxon>
        <taxon>Pseudomonadati</taxon>
        <taxon>Pseudomonadota</taxon>
        <taxon>Betaproteobacteria</taxon>
        <taxon>Burkholderiales</taxon>
        <taxon>Oxalobacteraceae</taxon>
        <taxon>Telluria group</taxon>
        <taxon>Duganella</taxon>
    </lineage>
</organism>
<evidence type="ECO:0008006" key="4">
    <source>
        <dbReference type="Google" id="ProtNLM"/>
    </source>
</evidence>
<sequence>MQAKPLQLRTLTIALFAGTATLLAGCASTGSGDGTADNAPAAIAPAQLPAAVNRVSWGVNQGTWQQAQTLGYEAWLERQLHPAPAPLPAAAQAQIDNLAISKTPLPFLVADLERQRKDADKIADDEDKKTAQKAYQQAMNNLAREAATRSLLRDLYSPNQLQEQMTWFWMNHFNVHSGKSNLRVLVGDYEETAIRPHALGKFRDLLGATLRHPAMIRYLDNEQNAANRINENYARELMELHTLGVDGGYSQRDVQELARILTGVGVNLTDTAPKVKKELQSQYVRSGLFEFNPNRHDYGDKQFLGQPVKGRGLAEVDEALDRLCRSPATARFISRKLATYFVADEPTPALVARMAAVFQLSDGDIAAVMRSMLTSPEFAQSLGKKFKDPVHYVVSAVRLTYDDKVVLNTAPMLGWLNRMAQPLYGRQTPDGYALTQPGWASPGQMTTRFEIAKAIGSGNAGLFKAEGPQPQERAAFPQLASAFFYQTLQPTLAPKTRQTLEQANSPQEWNTLLLSSPELMHR</sequence>
<evidence type="ECO:0000313" key="3">
    <source>
        <dbReference type="Proteomes" id="UP000175989"/>
    </source>
</evidence>